<organism evidence="10 11">
    <name type="scientific">Apilactobacillus micheneri</name>
    <dbReference type="NCBI Taxonomy" id="1899430"/>
    <lineage>
        <taxon>Bacteria</taxon>
        <taxon>Bacillati</taxon>
        <taxon>Bacillota</taxon>
        <taxon>Bacilli</taxon>
        <taxon>Lactobacillales</taxon>
        <taxon>Lactobacillaceae</taxon>
        <taxon>Apilactobacillus</taxon>
    </lineage>
</organism>
<feature type="transmembrane region" description="Helical" evidence="8">
    <location>
        <begin position="275"/>
        <end position="298"/>
    </location>
</feature>
<dbReference type="InterPro" id="IPR020846">
    <property type="entry name" value="MFS_dom"/>
</dbReference>
<feature type="transmembrane region" description="Helical" evidence="8">
    <location>
        <begin position="423"/>
        <end position="444"/>
    </location>
</feature>
<feature type="transmembrane region" description="Helical" evidence="8">
    <location>
        <begin position="86"/>
        <end position="103"/>
    </location>
</feature>
<evidence type="ECO:0000256" key="6">
    <source>
        <dbReference type="ARBA" id="ARBA00022989"/>
    </source>
</evidence>
<dbReference type="InterPro" id="IPR011701">
    <property type="entry name" value="MFS"/>
</dbReference>
<evidence type="ECO:0000256" key="1">
    <source>
        <dbReference type="ARBA" id="ARBA00004651"/>
    </source>
</evidence>
<feature type="domain" description="Major facilitator superfamily (MFS) profile" evidence="9">
    <location>
        <begin position="1"/>
        <end position="447"/>
    </location>
</feature>
<evidence type="ECO:0000313" key="10">
    <source>
        <dbReference type="EMBL" id="TPR44140.1"/>
    </source>
</evidence>
<dbReference type="Pfam" id="PF07690">
    <property type="entry name" value="MFS_1"/>
    <property type="match status" value="1"/>
</dbReference>
<keyword evidence="3" id="KW-0813">Transport</keyword>
<reference evidence="10" key="1">
    <citation type="submission" date="2018-08" db="EMBL/GenBank/DDBJ databases">
        <title>Comparative genomics of wild bee and flower associated Lactobacillus reveals potential adaptation to the bee host.</title>
        <authorList>
            <person name="Vuong H.Q."/>
            <person name="Mcfrederick Q.S."/>
        </authorList>
    </citation>
    <scope>NUCLEOTIDE SEQUENCE</scope>
    <source>
        <strain evidence="10">HV_63</strain>
    </source>
</reference>
<feature type="transmembrane region" description="Helical" evidence="8">
    <location>
        <begin position="310"/>
        <end position="328"/>
    </location>
</feature>
<feature type="transmembrane region" description="Helical" evidence="8">
    <location>
        <begin position="246"/>
        <end position="269"/>
    </location>
</feature>
<comment type="similarity">
    <text evidence="2">Belongs to the major facilitator superfamily. EmrB family.</text>
</comment>
<evidence type="ECO:0000313" key="11">
    <source>
        <dbReference type="Proteomes" id="UP000784700"/>
    </source>
</evidence>
<feature type="transmembrane region" description="Helical" evidence="8">
    <location>
        <begin position="145"/>
        <end position="166"/>
    </location>
</feature>
<dbReference type="InterPro" id="IPR001958">
    <property type="entry name" value="Tet-R_TetA/multi-R_MdtG-like"/>
</dbReference>
<dbReference type="PRINTS" id="PR01035">
    <property type="entry name" value="TCRTETA"/>
</dbReference>
<feature type="transmembrane region" description="Helical" evidence="8">
    <location>
        <begin position="20"/>
        <end position="45"/>
    </location>
</feature>
<evidence type="ECO:0000256" key="4">
    <source>
        <dbReference type="ARBA" id="ARBA00022475"/>
    </source>
</evidence>
<protein>
    <submittedName>
        <fullName evidence="10">MFS transporter</fullName>
    </submittedName>
</protein>
<sequence length="451" mass="49021">MTDLDASVVNIALPVISKSLSINMSVAELIVSSYLIIICIALLPFGKLSDKIGKNKIFNAGVILFVIGSLLCGISVNIAFLITSRIIQGIGAAMTMSTNNGIITEVFPDNERGQALGWIGSFVALGMIAGPGIGGMILQYLSWEYIFWINVPIGIIMIIMGMNILPNKQNKNNIDTDKSGIILSMLSILGIFIYIYSGQQLGYTNIILLIIIILSIIMLIAFISLERKCKSPLVDMNIFKNKDFSVGIITAIIIFITNNFYMVLTPFYLENARNLSAGISGAIMMVLPIVQIITSPITGKLSDKFGEIKLTIIGLAIILIAQMFLAFSNLDTNIEFYVLSIGILGLGNSIFQSPNNSMIMGSINKSELGIAGSMNSLSRNIGMVLGNTLATSLLFIAMSKISNTQVNNFNGTHKLLYISGQKFVYILGSILILISLIISIFHFIKIKKAEE</sequence>
<proteinExistence type="inferred from homology"/>
<evidence type="ECO:0000256" key="3">
    <source>
        <dbReference type="ARBA" id="ARBA00022448"/>
    </source>
</evidence>
<feature type="transmembrane region" description="Helical" evidence="8">
    <location>
        <begin position="115"/>
        <end position="139"/>
    </location>
</feature>
<dbReference type="CDD" id="cd17321">
    <property type="entry name" value="MFS_MMR_MDR_like"/>
    <property type="match status" value="1"/>
</dbReference>
<dbReference type="InterPro" id="IPR004638">
    <property type="entry name" value="EmrB-like"/>
</dbReference>
<dbReference type="SUPFAM" id="SSF103473">
    <property type="entry name" value="MFS general substrate transporter"/>
    <property type="match status" value="1"/>
</dbReference>
<comment type="subcellular location">
    <subcellularLocation>
        <location evidence="1">Cell membrane</location>
        <topology evidence="1">Multi-pass membrane protein</topology>
    </subcellularLocation>
</comment>
<keyword evidence="4" id="KW-1003">Cell membrane</keyword>
<feature type="transmembrane region" description="Helical" evidence="8">
    <location>
        <begin position="178"/>
        <end position="197"/>
    </location>
</feature>
<dbReference type="InterPro" id="IPR036259">
    <property type="entry name" value="MFS_trans_sf"/>
</dbReference>
<dbReference type="GO" id="GO:0022857">
    <property type="term" value="F:transmembrane transporter activity"/>
    <property type="evidence" value="ECO:0007669"/>
    <property type="project" value="InterPro"/>
</dbReference>
<feature type="transmembrane region" description="Helical" evidence="8">
    <location>
        <begin position="384"/>
        <end position="403"/>
    </location>
</feature>
<keyword evidence="6 8" id="KW-1133">Transmembrane helix</keyword>
<gene>
    <name evidence="10" type="ORF">DY130_03630</name>
</gene>
<dbReference type="PANTHER" id="PTHR42718:SF9">
    <property type="entry name" value="MAJOR FACILITATOR SUPERFAMILY MULTIDRUG TRANSPORTER MFSC"/>
    <property type="match status" value="1"/>
</dbReference>
<dbReference type="AlphaFoldDB" id="A0A9Q8MU69"/>
<dbReference type="PROSITE" id="PS50850">
    <property type="entry name" value="MFS"/>
    <property type="match status" value="1"/>
</dbReference>
<feature type="transmembrane region" description="Helical" evidence="8">
    <location>
        <begin position="203"/>
        <end position="225"/>
    </location>
</feature>
<evidence type="ECO:0000256" key="7">
    <source>
        <dbReference type="ARBA" id="ARBA00023136"/>
    </source>
</evidence>
<evidence type="ECO:0000256" key="8">
    <source>
        <dbReference type="SAM" id="Phobius"/>
    </source>
</evidence>
<evidence type="ECO:0000259" key="9">
    <source>
        <dbReference type="PROSITE" id="PS50850"/>
    </source>
</evidence>
<feature type="transmembrane region" description="Helical" evidence="8">
    <location>
        <begin position="334"/>
        <end position="351"/>
    </location>
</feature>
<dbReference type="GO" id="GO:0005886">
    <property type="term" value="C:plasma membrane"/>
    <property type="evidence" value="ECO:0007669"/>
    <property type="project" value="UniProtKB-SubCell"/>
</dbReference>
<dbReference type="Proteomes" id="UP000784700">
    <property type="component" value="Unassembled WGS sequence"/>
</dbReference>
<accession>A0A9Q8MU69</accession>
<dbReference type="EMBL" id="QUBG01000003">
    <property type="protein sequence ID" value="TPR44140.1"/>
    <property type="molecule type" value="Genomic_DNA"/>
</dbReference>
<feature type="transmembrane region" description="Helical" evidence="8">
    <location>
        <begin position="57"/>
        <end position="80"/>
    </location>
</feature>
<evidence type="ECO:0000256" key="2">
    <source>
        <dbReference type="ARBA" id="ARBA00008537"/>
    </source>
</evidence>
<evidence type="ECO:0000256" key="5">
    <source>
        <dbReference type="ARBA" id="ARBA00022692"/>
    </source>
</evidence>
<keyword evidence="5 8" id="KW-0812">Transmembrane</keyword>
<keyword evidence="7 8" id="KW-0472">Membrane</keyword>
<comment type="caution">
    <text evidence="10">The sequence shown here is derived from an EMBL/GenBank/DDBJ whole genome shotgun (WGS) entry which is preliminary data.</text>
</comment>
<dbReference type="Gene3D" id="1.20.1250.20">
    <property type="entry name" value="MFS general substrate transporter like domains"/>
    <property type="match status" value="2"/>
</dbReference>
<dbReference type="PANTHER" id="PTHR42718">
    <property type="entry name" value="MAJOR FACILITATOR SUPERFAMILY MULTIDRUG TRANSPORTER MFSC"/>
    <property type="match status" value="1"/>
</dbReference>
<dbReference type="NCBIfam" id="TIGR00711">
    <property type="entry name" value="efflux_EmrB"/>
    <property type="match status" value="1"/>
</dbReference>
<name>A0A9Q8MU69_9LACO</name>